<reference evidence="2 3" key="1">
    <citation type="journal article" date="2012" name="J. Bacteriol.">
        <title>Draft Genome Sequence of Sinorhizobium meliloti CCNWSX0020, a Nitrogen-Fixing Symbiont with Copper Tolerance Capability Isolated from Lead-Zinc Mine Tailings.</title>
        <authorList>
            <person name="Li Z."/>
            <person name="Ma Z."/>
            <person name="Hao X."/>
            <person name="Wei G."/>
        </authorList>
    </citation>
    <scope>NUCLEOTIDE SEQUENCE [LARGE SCALE GENOMIC DNA]</scope>
    <source>
        <strain evidence="2 3">CCNWSX0020</strain>
    </source>
</reference>
<name>H0FVK0_RHIML</name>
<gene>
    <name evidence="2" type="ORF">SM0020_05647</name>
</gene>
<evidence type="ECO:0000313" key="3">
    <source>
        <dbReference type="Proteomes" id="UP000004038"/>
    </source>
</evidence>
<protein>
    <submittedName>
        <fullName evidence="2">Uncharacterized protein</fullName>
    </submittedName>
</protein>
<sequence>MKSRRAFGAKSAGMGRPCMSTSAIVPRADPVNAHIATEDPRTERPHRITVRSTQVAPTRIDNRKVAIDHLGKRFLPARASAEAGEIAKDYPVECKEREAEIATRSVSQRTSCMRWL</sequence>
<dbReference type="Proteomes" id="UP000004038">
    <property type="component" value="Unassembled WGS sequence"/>
</dbReference>
<evidence type="ECO:0000256" key="1">
    <source>
        <dbReference type="SAM" id="MobiDB-lite"/>
    </source>
</evidence>
<organism evidence="2 3">
    <name type="scientific">Sinorhizobium meliloti CCNWSX0020</name>
    <dbReference type="NCBI Taxonomy" id="1107881"/>
    <lineage>
        <taxon>Bacteria</taxon>
        <taxon>Pseudomonadati</taxon>
        <taxon>Pseudomonadota</taxon>
        <taxon>Alphaproteobacteria</taxon>
        <taxon>Hyphomicrobiales</taxon>
        <taxon>Rhizobiaceae</taxon>
        <taxon>Sinorhizobium/Ensifer group</taxon>
        <taxon>Sinorhizobium</taxon>
    </lineage>
</organism>
<feature type="region of interest" description="Disordered" evidence="1">
    <location>
        <begin position="1"/>
        <end position="25"/>
    </location>
</feature>
<dbReference type="EMBL" id="AGVV01000007">
    <property type="protein sequence ID" value="EHK78906.1"/>
    <property type="molecule type" value="Genomic_DNA"/>
</dbReference>
<dbReference type="AlphaFoldDB" id="H0FVK0"/>
<accession>H0FVK0</accession>
<proteinExistence type="predicted"/>
<evidence type="ECO:0000313" key="2">
    <source>
        <dbReference type="EMBL" id="EHK78906.1"/>
    </source>
</evidence>